<dbReference type="Gene3D" id="1.20.120.1760">
    <property type="match status" value="1"/>
</dbReference>
<dbReference type="EC" id="2.7.8.2" evidence="13"/>
<dbReference type="OMA" id="GMWMYST"/>
<evidence type="ECO:0000256" key="9">
    <source>
        <dbReference type="ARBA" id="ARBA00036100"/>
    </source>
</evidence>
<keyword evidence="3 15" id="KW-0808">Transferase</keyword>
<comment type="subcellular location">
    <subcellularLocation>
        <location evidence="1">Membrane</location>
        <topology evidence="1">Multi-pass membrane protein</topology>
    </subcellularLocation>
</comment>
<dbReference type="STRING" id="158441.A0A226E9L8"/>
<evidence type="ECO:0000256" key="8">
    <source>
        <dbReference type="ARBA" id="ARBA00023264"/>
    </source>
</evidence>
<proteinExistence type="inferred from homology"/>
<evidence type="ECO:0000256" key="6">
    <source>
        <dbReference type="ARBA" id="ARBA00023136"/>
    </source>
</evidence>
<evidence type="ECO:0000256" key="12">
    <source>
        <dbReference type="ARBA" id="ARBA00037890"/>
    </source>
</evidence>
<dbReference type="PROSITE" id="PS00379">
    <property type="entry name" value="CDP_ALCOHOL_P_TRANSF"/>
    <property type="match status" value="1"/>
</dbReference>
<dbReference type="OrthoDB" id="196717at2759"/>
<feature type="transmembrane region" description="Helical" evidence="16">
    <location>
        <begin position="216"/>
        <end position="235"/>
    </location>
</feature>
<evidence type="ECO:0000256" key="13">
    <source>
        <dbReference type="ARBA" id="ARBA00038987"/>
    </source>
</evidence>
<comment type="catalytic activity">
    <reaction evidence="10">
        <text>1,2-dioctanoyl-sn-glycerol + CDP-choline = 1,2-dioctanoyl-sn-glycero-3-phosphocholine + CMP + H(+)</text>
        <dbReference type="Rhea" id="RHEA:54232"/>
        <dbReference type="ChEBI" id="CHEBI:15378"/>
        <dbReference type="ChEBI" id="CHEBI:58779"/>
        <dbReference type="ChEBI" id="CHEBI:60377"/>
        <dbReference type="ChEBI" id="CHEBI:76979"/>
        <dbReference type="ChEBI" id="CHEBI:78228"/>
    </reaction>
    <physiologicalReaction direction="left-to-right" evidence="10">
        <dbReference type="Rhea" id="RHEA:54233"/>
    </physiologicalReaction>
</comment>
<dbReference type="Proteomes" id="UP000198287">
    <property type="component" value="Unassembled WGS sequence"/>
</dbReference>
<evidence type="ECO:0000256" key="5">
    <source>
        <dbReference type="ARBA" id="ARBA00022989"/>
    </source>
</evidence>
<dbReference type="Pfam" id="PF01066">
    <property type="entry name" value="CDP-OH_P_transf"/>
    <property type="match status" value="1"/>
</dbReference>
<evidence type="ECO:0000256" key="1">
    <source>
        <dbReference type="ARBA" id="ARBA00004141"/>
    </source>
</evidence>
<evidence type="ECO:0000256" key="3">
    <source>
        <dbReference type="ARBA" id="ARBA00022679"/>
    </source>
</evidence>
<comment type="catalytic activity">
    <reaction evidence="11">
        <text>1-hexadecanoyl-2-(9Z-octadecenoyl)-sn-glycerol + CDP-choline = 1-hexadecanoyl-2-(9Z-octadecenoyl)-sn-glycero-3-phosphocholine + CMP + H(+)</text>
        <dbReference type="Rhea" id="RHEA:54244"/>
        <dbReference type="ChEBI" id="CHEBI:15378"/>
        <dbReference type="ChEBI" id="CHEBI:58779"/>
        <dbReference type="ChEBI" id="CHEBI:60377"/>
        <dbReference type="ChEBI" id="CHEBI:73001"/>
        <dbReference type="ChEBI" id="CHEBI:75466"/>
    </reaction>
    <physiologicalReaction direction="left-to-right" evidence="11">
        <dbReference type="Rhea" id="RHEA:54245"/>
    </physiologicalReaction>
</comment>
<feature type="transmembrane region" description="Helical" evidence="16">
    <location>
        <begin position="255"/>
        <end position="274"/>
    </location>
</feature>
<sequence length="384" mass="42638">MGKNTATLRVLSDAQLRRLKQHKYSATSVSLLDPVLQCWWNWLVTQVPVWLAPNLITSLGLLVNILSSVILIYYSPDCKQPVPSWACYLCALGLFIYQSLDAIDGKQARRTNTSSPLGELFDHGCDSISTVFVSLAVCVSCQLGTAPNLMFLQCFSAITLFYCAHWQTYVSGTLRFGLIDVTEAQFGIILVHIVSGYFGVDFWTKSLFGDIAVPRYSVYLALALSGGLRALVWDFKTILYGGAGKNGSSVAGTSVLSPAIPFSLVLVPAIMIAGNSKEDLYGHHPAIYILTFGLIAAKVTNRLVVAHMTKSEMDYLDSALLGPFLLFMNQYFNYLVGEKYLLVFSLIWAIFDLWRYCSRVCQEICDSLNIYLFKIPQTTDIQGR</sequence>
<dbReference type="PANTHER" id="PTHR10414:SF37">
    <property type="entry name" value="BB IN A BOXCAR, ISOFORM C"/>
    <property type="match status" value="1"/>
</dbReference>
<evidence type="ECO:0000256" key="14">
    <source>
        <dbReference type="ARBA" id="ARBA00048570"/>
    </source>
</evidence>
<dbReference type="GO" id="GO:0005794">
    <property type="term" value="C:Golgi apparatus"/>
    <property type="evidence" value="ECO:0007669"/>
    <property type="project" value="TreeGrafter"/>
</dbReference>
<dbReference type="PIRSF" id="PIRSF015665">
    <property type="entry name" value="CHOPT"/>
    <property type="match status" value="1"/>
</dbReference>
<dbReference type="GO" id="GO:0005789">
    <property type="term" value="C:endoplasmic reticulum membrane"/>
    <property type="evidence" value="ECO:0007669"/>
    <property type="project" value="TreeGrafter"/>
</dbReference>
<keyword evidence="8" id="KW-1208">Phospholipid metabolism</keyword>
<dbReference type="InterPro" id="IPR000462">
    <property type="entry name" value="CDP-OH_P_trans"/>
</dbReference>
<evidence type="ECO:0000256" key="15">
    <source>
        <dbReference type="RuleBase" id="RU003750"/>
    </source>
</evidence>
<dbReference type="InterPro" id="IPR014472">
    <property type="entry name" value="CHOPT"/>
</dbReference>
<evidence type="ECO:0000256" key="4">
    <source>
        <dbReference type="ARBA" id="ARBA00022692"/>
    </source>
</evidence>
<dbReference type="InterPro" id="IPR048254">
    <property type="entry name" value="CDP_ALCOHOL_P_TRANSF_CS"/>
</dbReference>
<reference evidence="17 18" key="1">
    <citation type="submission" date="2015-12" db="EMBL/GenBank/DDBJ databases">
        <title>The genome of Folsomia candida.</title>
        <authorList>
            <person name="Faddeeva A."/>
            <person name="Derks M.F."/>
            <person name="Anvar Y."/>
            <person name="Smit S."/>
            <person name="Van Straalen N."/>
            <person name="Roelofs D."/>
        </authorList>
    </citation>
    <scope>NUCLEOTIDE SEQUENCE [LARGE SCALE GENOMIC DNA]</scope>
    <source>
        <strain evidence="17 18">VU population</strain>
        <tissue evidence="17">Whole body</tissue>
    </source>
</reference>
<evidence type="ECO:0000256" key="7">
    <source>
        <dbReference type="ARBA" id="ARBA00023209"/>
    </source>
</evidence>
<evidence type="ECO:0000256" key="11">
    <source>
        <dbReference type="ARBA" id="ARBA00036890"/>
    </source>
</evidence>
<dbReference type="InterPro" id="IPR043130">
    <property type="entry name" value="CDP-OH_PTrfase_TM_dom"/>
</dbReference>
<keyword evidence="4 16" id="KW-0812">Transmembrane</keyword>
<comment type="catalytic activity">
    <reaction evidence="14">
        <text>CDP-choline + a 1,2-diacyl-sn-glycerol = a 1,2-diacyl-sn-glycero-3-phosphocholine + CMP + H(+)</text>
        <dbReference type="Rhea" id="RHEA:32939"/>
        <dbReference type="ChEBI" id="CHEBI:15378"/>
        <dbReference type="ChEBI" id="CHEBI:17815"/>
        <dbReference type="ChEBI" id="CHEBI:57643"/>
        <dbReference type="ChEBI" id="CHEBI:58779"/>
        <dbReference type="ChEBI" id="CHEBI:60377"/>
        <dbReference type="EC" id="2.7.8.2"/>
    </reaction>
    <physiologicalReaction direction="left-to-right" evidence="14">
        <dbReference type="Rhea" id="RHEA:32940"/>
    </physiologicalReaction>
</comment>
<name>A0A226E9L8_FOLCA</name>
<dbReference type="GO" id="GO:0004142">
    <property type="term" value="F:diacylglycerol cholinephosphotransferase activity"/>
    <property type="evidence" value="ECO:0007669"/>
    <property type="project" value="UniProtKB-EC"/>
</dbReference>
<organism evidence="17 18">
    <name type="scientific">Folsomia candida</name>
    <name type="common">Springtail</name>
    <dbReference type="NCBI Taxonomy" id="158441"/>
    <lineage>
        <taxon>Eukaryota</taxon>
        <taxon>Metazoa</taxon>
        <taxon>Ecdysozoa</taxon>
        <taxon>Arthropoda</taxon>
        <taxon>Hexapoda</taxon>
        <taxon>Collembola</taxon>
        <taxon>Entomobryomorpha</taxon>
        <taxon>Isotomoidea</taxon>
        <taxon>Isotomidae</taxon>
        <taxon>Proisotominae</taxon>
        <taxon>Folsomia</taxon>
    </lineage>
</organism>
<dbReference type="GO" id="GO:0004307">
    <property type="term" value="F:ethanolaminephosphotransferase activity"/>
    <property type="evidence" value="ECO:0007669"/>
    <property type="project" value="TreeGrafter"/>
</dbReference>
<evidence type="ECO:0000313" key="17">
    <source>
        <dbReference type="EMBL" id="OXA53306.1"/>
    </source>
</evidence>
<comment type="catalytic activity">
    <reaction evidence="9">
        <text>1-hexadecanoyl-2-(4Z,7Z,10Z,13Z,16Z,19Z-docosahexaenoyl)-sn-glycerol + CDP-choline = 1-hexadecanoyl-2-(4Z,7Z,10Z,13Z,16Z,19Z-docosahexaenoyl)-sn-glycero-3-phosphocholine + CMP + H(+)</text>
        <dbReference type="Rhea" id="RHEA:54332"/>
        <dbReference type="ChEBI" id="CHEBI:15378"/>
        <dbReference type="ChEBI" id="CHEBI:58779"/>
        <dbReference type="ChEBI" id="CHEBI:60377"/>
        <dbReference type="ChEBI" id="CHEBI:74963"/>
        <dbReference type="ChEBI" id="CHEBI:82949"/>
    </reaction>
    <physiologicalReaction direction="left-to-right" evidence="9">
        <dbReference type="Rhea" id="RHEA:54333"/>
    </physiologicalReaction>
</comment>
<keyword evidence="18" id="KW-1185">Reference proteome</keyword>
<dbReference type="FunFam" id="1.20.120.1760:FF:000002">
    <property type="entry name" value="Choline/ethanolamine phosphotransferase 1"/>
    <property type="match status" value="1"/>
</dbReference>
<keyword evidence="7" id="KW-0594">Phospholipid biosynthesis</keyword>
<feature type="transmembrane region" description="Helical" evidence="16">
    <location>
        <begin position="286"/>
        <end position="305"/>
    </location>
</feature>
<evidence type="ECO:0000256" key="2">
    <source>
        <dbReference type="ARBA" id="ARBA00010441"/>
    </source>
</evidence>
<dbReference type="AlphaFoldDB" id="A0A226E9L8"/>
<evidence type="ECO:0000256" key="16">
    <source>
        <dbReference type="SAM" id="Phobius"/>
    </source>
</evidence>
<keyword evidence="7" id="KW-0444">Lipid biosynthesis</keyword>
<protein>
    <recommendedName>
        <fullName evidence="13">diacylglycerol cholinephosphotransferase</fullName>
        <ecNumber evidence="13">2.7.8.2</ecNumber>
    </recommendedName>
</protein>
<comment type="pathway">
    <text evidence="12">Phospholipid metabolism; phosphatidylcholine biosynthesis; phosphatidylcholine from phosphocholine: step 2/2.</text>
</comment>
<gene>
    <name evidence="17" type="ORF">Fcan01_12067</name>
</gene>
<keyword evidence="6 16" id="KW-0472">Membrane</keyword>
<feature type="transmembrane region" description="Helical" evidence="16">
    <location>
        <begin position="82"/>
        <end position="100"/>
    </location>
</feature>
<dbReference type="EMBL" id="LNIX01000006">
    <property type="protein sequence ID" value="OXA53306.1"/>
    <property type="molecule type" value="Genomic_DNA"/>
</dbReference>
<evidence type="ECO:0000256" key="10">
    <source>
        <dbReference type="ARBA" id="ARBA00036651"/>
    </source>
</evidence>
<keyword evidence="7" id="KW-0443">Lipid metabolism</keyword>
<keyword evidence="5 16" id="KW-1133">Transmembrane helix</keyword>
<comment type="caution">
    <text evidence="17">The sequence shown here is derived from an EMBL/GenBank/DDBJ whole genome shotgun (WGS) entry which is preliminary data.</text>
</comment>
<comment type="similarity">
    <text evidence="2 15">Belongs to the CDP-alcohol phosphatidyltransferase class-I family.</text>
</comment>
<feature type="transmembrane region" description="Helical" evidence="16">
    <location>
        <begin position="184"/>
        <end position="204"/>
    </location>
</feature>
<dbReference type="PANTHER" id="PTHR10414">
    <property type="entry name" value="ETHANOLAMINEPHOSPHOTRANSFERASE"/>
    <property type="match status" value="1"/>
</dbReference>
<dbReference type="GO" id="GO:0006646">
    <property type="term" value="P:phosphatidylethanolamine biosynthetic process"/>
    <property type="evidence" value="ECO:0007669"/>
    <property type="project" value="TreeGrafter"/>
</dbReference>
<evidence type="ECO:0000313" key="18">
    <source>
        <dbReference type="Proteomes" id="UP000198287"/>
    </source>
</evidence>
<feature type="transmembrane region" description="Helical" evidence="16">
    <location>
        <begin position="55"/>
        <end position="75"/>
    </location>
</feature>
<accession>A0A226E9L8</accession>